<dbReference type="PANTHER" id="PTHR35788">
    <property type="entry name" value="EXPORTED PROTEIN-RELATED"/>
    <property type="match status" value="1"/>
</dbReference>
<dbReference type="SUPFAM" id="SSF56784">
    <property type="entry name" value="HAD-like"/>
    <property type="match status" value="1"/>
</dbReference>
<evidence type="ECO:0000313" key="2">
    <source>
        <dbReference type="Proteomes" id="UP000186015"/>
    </source>
</evidence>
<dbReference type="Pfam" id="PF04294">
    <property type="entry name" value="VanW"/>
    <property type="match status" value="1"/>
</dbReference>
<dbReference type="EMBL" id="FOAT01000018">
    <property type="protein sequence ID" value="SEL29658.1"/>
    <property type="molecule type" value="Genomic_DNA"/>
</dbReference>
<protein>
    <submittedName>
        <fullName evidence="1">Vancomycin resistance protein VanW</fullName>
    </submittedName>
</protein>
<dbReference type="OrthoDB" id="9797191at2"/>
<name>A0A1H7P2X0_RUMAL</name>
<dbReference type="Proteomes" id="UP000186015">
    <property type="component" value="Unassembled WGS sequence"/>
</dbReference>
<organism evidence="1 2">
    <name type="scientific">Ruminococcus albus</name>
    <dbReference type="NCBI Taxonomy" id="1264"/>
    <lineage>
        <taxon>Bacteria</taxon>
        <taxon>Bacillati</taxon>
        <taxon>Bacillota</taxon>
        <taxon>Clostridia</taxon>
        <taxon>Eubacteriales</taxon>
        <taxon>Oscillospiraceae</taxon>
        <taxon>Ruminococcus</taxon>
    </lineage>
</organism>
<reference evidence="1 2" key="1">
    <citation type="submission" date="2016-10" db="EMBL/GenBank/DDBJ databases">
        <authorList>
            <person name="de Groot N.N."/>
        </authorList>
    </citation>
    <scope>NUCLEOTIDE SEQUENCE [LARGE SCALE GENOMIC DNA]</scope>
    <source>
        <strain evidence="1 2">KH2T6</strain>
    </source>
</reference>
<dbReference type="InterPro" id="IPR007391">
    <property type="entry name" value="Vancomycin_resist_VanW"/>
</dbReference>
<dbReference type="InterPro" id="IPR023214">
    <property type="entry name" value="HAD_sf"/>
</dbReference>
<proteinExistence type="predicted"/>
<sequence>MLKKLFPASYADSVYMLDYDKLYKKGYRGLILDIDNTLVHHGDPANDEIKALFQRIRAAGLKTVLLSDNDIDRVRPFAEAVGSPFVCDAGKPSTAGYKKALDILGLDKKQVISIGDQLILDVRGANRSGIDSILVHFVEVKGEKELGQKRYFEYYALKLWEKTPFFNRLGDIYSGGNNRPFLRSEKVLFCDINDTTYAISEAKEKIKRIVRDAISGERFAFRRTGSRLPNVVSTYSSHLIKKGKGIDPTLQRNKAVNIRIASDTMNGMLILPGETFSFWRTVGKITAAKGYRDGRIISGGKLEPGLGGGLCNLANTIHNLILHSPLEVTEFHSHSDALAPDGPVRVPFSSGTSVCYNYVDYRFRNCTHQPVQLCVWCEKGELRAELRSKRQFPQTFELAEEDHHFSKEGDKYYRISKIYKLTRDRKTGEIIAKDLVRDNHSEVMYDPSEIPQELIRN</sequence>
<accession>A0A1H7P2X0</accession>
<gene>
    <name evidence="1" type="ORF">SAMN05216469_11835</name>
</gene>
<dbReference type="AlphaFoldDB" id="A0A1H7P2X0"/>
<dbReference type="InterPro" id="IPR052913">
    <property type="entry name" value="Glycopeptide_resist_protein"/>
</dbReference>
<evidence type="ECO:0000313" key="1">
    <source>
        <dbReference type="EMBL" id="SEL29658.1"/>
    </source>
</evidence>
<dbReference type="InterPro" id="IPR036412">
    <property type="entry name" value="HAD-like_sf"/>
</dbReference>
<dbReference type="Pfam" id="PF00702">
    <property type="entry name" value="Hydrolase"/>
    <property type="match status" value="1"/>
</dbReference>
<dbReference type="Gene3D" id="3.40.50.1000">
    <property type="entry name" value="HAD superfamily/HAD-like"/>
    <property type="match status" value="1"/>
</dbReference>
<dbReference type="PANTHER" id="PTHR35788:SF1">
    <property type="entry name" value="EXPORTED PROTEIN"/>
    <property type="match status" value="1"/>
</dbReference>
<dbReference type="RefSeq" id="WP_074835456.1">
    <property type="nucleotide sequence ID" value="NZ_FOAT01000018.1"/>
</dbReference>